<name>A0A1I6C323_9GAMM</name>
<keyword evidence="1" id="KW-0175">Coiled coil</keyword>
<protein>
    <submittedName>
        <fullName evidence="3">DUF4124 domain-containing protein</fullName>
    </submittedName>
</protein>
<evidence type="ECO:0000256" key="2">
    <source>
        <dbReference type="SAM" id="SignalP"/>
    </source>
</evidence>
<dbReference type="RefSeq" id="WP_090540420.1">
    <property type="nucleotide sequence ID" value="NZ_FOYD01000011.1"/>
</dbReference>
<feature type="chain" id="PRO_5043145581" evidence="2">
    <location>
        <begin position="24"/>
        <end position="198"/>
    </location>
</feature>
<accession>A0A1I6C323</accession>
<evidence type="ECO:0000313" key="4">
    <source>
        <dbReference type="EMBL" id="SFQ87586.1"/>
    </source>
</evidence>
<keyword evidence="6" id="KW-1185">Reference proteome</keyword>
<feature type="coiled-coil region" evidence="1">
    <location>
        <begin position="150"/>
        <end position="177"/>
    </location>
</feature>
<dbReference type="AlphaFoldDB" id="A0A1I6C323"/>
<reference evidence="3" key="3">
    <citation type="submission" date="2024-05" db="EMBL/GenBank/DDBJ databases">
        <authorList>
            <person name="de Witt J."/>
        </authorList>
    </citation>
    <scope>NUCLEOTIDE SEQUENCE</scope>
    <source>
        <strain evidence="3">FZJ</strain>
    </source>
</reference>
<keyword evidence="2" id="KW-0732">Signal</keyword>
<sequence>MYKKFWYPVVVAWLAGSVASVDAAELYRYVNDRGVTVLDSSVPPQYVSRGYEVLDRDGRVKQVVPPAPSPEELRAARIAAEEQQRQRASDETLLRLYASVADLDRAHARQIQQIEGLIATAEAGLMTLRSQRDDIQSRAASQERAGREVDQRLLRQLEDIDAERGRLERQIASNRAEIDAVNAAFSARRERLAQLLPE</sequence>
<organism evidence="4 5">
    <name type="scientific">Halopseudomonas formosensis</name>
    <dbReference type="NCBI Taxonomy" id="1002526"/>
    <lineage>
        <taxon>Bacteria</taxon>
        <taxon>Pseudomonadati</taxon>
        <taxon>Pseudomonadota</taxon>
        <taxon>Gammaproteobacteria</taxon>
        <taxon>Pseudomonadales</taxon>
        <taxon>Pseudomonadaceae</taxon>
        <taxon>Halopseudomonas</taxon>
    </lineage>
</organism>
<dbReference type="EMBL" id="FOYD01000011">
    <property type="protein sequence ID" value="SFQ87586.1"/>
    <property type="molecule type" value="Genomic_DNA"/>
</dbReference>
<dbReference type="STRING" id="1002526.SAMN05216578_11178"/>
<evidence type="ECO:0000313" key="5">
    <source>
        <dbReference type="Proteomes" id="UP000242815"/>
    </source>
</evidence>
<dbReference type="Proteomes" id="UP001281217">
    <property type="component" value="Unassembled WGS sequence"/>
</dbReference>
<evidence type="ECO:0000256" key="1">
    <source>
        <dbReference type="SAM" id="Coils"/>
    </source>
</evidence>
<reference evidence="6" key="2">
    <citation type="submission" date="2023-07" db="EMBL/GenBank/DDBJ databases">
        <authorList>
            <person name="de Witt J."/>
        </authorList>
    </citation>
    <scope>NUCLEOTIDE SEQUENCE [LARGE SCALE GENOMIC DNA]</scope>
    <source>
        <strain evidence="6">FZJ</strain>
    </source>
</reference>
<dbReference type="EMBL" id="JAVRDO010000005">
    <property type="protein sequence ID" value="MDX9687754.1"/>
    <property type="molecule type" value="Genomic_DNA"/>
</dbReference>
<reference evidence="4 5" key="1">
    <citation type="submission" date="2016-10" db="EMBL/GenBank/DDBJ databases">
        <authorList>
            <person name="de Groot N.N."/>
        </authorList>
    </citation>
    <scope>NUCLEOTIDE SEQUENCE [LARGE SCALE GENOMIC DNA]</scope>
    <source>
        <strain evidence="4 5">JCM 18415</strain>
    </source>
</reference>
<feature type="signal peptide" evidence="2">
    <location>
        <begin position="1"/>
        <end position="23"/>
    </location>
</feature>
<proteinExistence type="predicted"/>
<evidence type="ECO:0000313" key="6">
    <source>
        <dbReference type="Proteomes" id="UP001281217"/>
    </source>
</evidence>
<dbReference type="OrthoDB" id="6080407at2"/>
<dbReference type="Proteomes" id="UP000242815">
    <property type="component" value="Unassembled WGS sequence"/>
</dbReference>
<gene>
    <name evidence="3" type="ORF">RED13_002195</name>
    <name evidence="4" type="ORF">SAMN05216578_11178</name>
</gene>
<evidence type="ECO:0000313" key="3">
    <source>
        <dbReference type="EMBL" id="MDX9687754.1"/>
    </source>
</evidence>